<name>A0A4Y8Q6X7_9BACL</name>
<organism evidence="2 3">
    <name type="scientific">Paenibacillus athensensis</name>
    <dbReference type="NCBI Taxonomy" id="1967502"/>
    <lineage>
        <taxon>Bacteria</taxon>
        <taxon>Bacillati</taxon>
        <taxon>Bacillota</taxon>
        <taxon>Bacilli</taxon>
        <taxon>Bacillales</taxon>
        <taxon>Paenibacillaceae</taxon>
        <taxon>Paenibacillus</taxon>
    </lineage>
</organism>
<keyword evidence="3" id="KW-1185">Reference proteome</keyword>
<dbReference type="EMBL" id="MYFO01000005">
    <property type="protein sequence ID" value="TFE90109.1"/>
    <property type="molecule type" value="Genomic_DNA"/>
</dbReference>
<feature type="transmembrane region" description="Helical" evidence="1">
    <location>
        <begin position="6"/>
        <end position="33"/>
    </location>
</feature>
<keyword evidence="1" id="KW-1133">Transmembrane helix</keyword>
<accession>A0A4Y8Q6X7</accession>
<evidence type="ECO:0000256" key="1">
    <source>
        <dbReference type="SAM" id="Phobius"/>
    </source>
</evidence>
<dbReference type="RefSeq" id="WP_134750554.1">
    <property type="nucleotide sequence ID" value="NZ_MYFO02000001.1"/>
</dbReference>
<reference evidence="2 3" key="1">
    <citation type="submission" date="2017-03" db="EMBL/GenBank/DDBJ databases">
        <title>Isolation of Levoglucosan Utilizing Bacteria.</title>
        <authorList>
            <person name="Arya A.S."/>
        </authorList>
    </citation>
    <scope>NUCLEOTIDE SEQUENCE [LARGE SCALE GENOMIC DNA]</scope>
    <source>
        <strain evidence="2 3">MEC069</strain>
    </source>
</reference>
<evidence type="ECO:0000313" key="2">
    <source>
        <dbReference type="EMBL" id="TFE90109.1"/>
    </source>
</evidence>
<keyword evidence="1" id="KW-0812">Transmembrane</keyword>
<dbReference type="Proteomes" id="UP000298246">
    <property type="component" value="Unassembled WGS sequence"/>
</dbReference>
<keyword evidence="1" id="KW-0472">Membrane</keyword>
<evidence type="ECO:0000313" key="3">
    <source>
        <dbReference type="Proteomes" id="UP000298246"/>
    </source>
</evidence>
<dbReference type="AlphaFoldDB" id="A0A4Y8Q6X7"/>
<sequence>MKVWKGVPAVIVFGVCIIVGYYLYSLLCVNLIAKFDFKQEVSTTIETAPALDDNGSARSGPGPG</sequence>
<gene>
    <name evidence="2" type="ORF">B5M42_05430</name>
</gene>
<proteinExistence type="predicted"/>
<protein>
    <submittedName>
        <fullName evidence="2">Uncharacterized protein</fullName>
    </submittedName>
</protein>
<comment type="caution">
    <text evidence="2">The sequence shown here is derived from an EMBL/GenBank/DDBJ whole genome shotgun (WGS) entry which is preliminary data.</text>
</comment>